<reference evidence="2" key="4">
    <citation type="submission" date="2025-09" db="UniProtKB">
        <authorList>
            <consortium name="Ensembl"/>
        </authorList>
    </citation>
    <scope>IDENTIFICATION</scope>
</reference>
<dbReference type="Proteomes" id="UP000007267">
    <property type="component" value="Unassembled WGS sequence"/>
</dbReference>
<dbReference type="PANTHER" id="PTHR28660:SF1">
    <property type="entry name" value="COILED-COIL DOMAIN-CONTAINING PROTEIN 73"/>
    <property type="match status" value="1"/>
</dbReference>
<evidence type="ECO:0000313" key="2">
    <source>
        <dbReference type="Ensembl" id="ENSPSIP00000016373.1"/>
    </source>
</evidence>
<evidence type="ECO:0000313" key="3">
    <source>
        <dbReference type="Proteomes" id="UP000007267"/>
    </source>
</evidence>
<dbReference type="OMA" id="QKDQHTE"/>
<dbReference type="HOGENOM" id="CLU_397916_0_0_1"/>
<dbReference type="STRING" id="13735.ENSPSIP00000016373"/>
<reference evidence="3" key="2">
    <citation type="journal article" date="2013" name="Nat. Genet.">
        <title>The draft genomes of soft-shell turtle and green sea turtle yield insights into the development and evolution of the turtle-specific body plan.</title>
        <authorList>
            <person name="Wang Z."/>
            <person name="Pascual-Anaya J."/>
            <person name="Zadissa A."/>
            <person name="Li W."/>
            <person name="Niimura Y."/>
            <person name="Huang Z."/>
            <person name="Li C."/>
            <person name="White S."/>
            <person name="Xiong Z."/>
            <person name="Fang D."/>
            <person name="Wang B."/>
            <person name="Ming Y."/>
            <person name="Chen Y."/>
            <person name="Zheng Y."/>
            <person name="Kuraku S."/>
            <person name="Pignatelli M."/>
            <person name="Herrero J."/>
            <person name="Beal K."/>
            <person name="Nozawa M."/>
            <person name="Li Q."/>
            <person name="Wang J."/>
            <person name="Zhang H."/>
            <person name="Yu L."/>
            <person name="Shigenobu S."/>
            <person name="Wang J."/>
            <person name="Liu J."/>
            <person name="Flicek P."/>
            <person name="Searle S."/>
            <person name="Wang J."/>
            <person name="Kuratani S."/>
            <person name="Yin Y."/>
            <person name="Aken B."/>
            <person name="Zhang G."/>
            <person name="Irie N."/>
        </authorList>
    </citation>
    <scope>NUCLEOTIDE SEQUENCE [LARGE SCALE GENOMIC DNA]</scope>
    <source>
        <strain evidence="3">Daiwa-1</strain>
    </source>
</reference>
<evidence type="ECO:0000256" key="1">
    <source>
        <dbReference type="SAM" id="MobiDB-lite"/>
    </source>
</evidence>
<name>K7G7W2_PELSI</name>
<reference evidence="2" key="3">
    <citation type="submission" date="2025-08" db="UniProtKB">
        <authorList>
            <consortium name="Ensembl"/>
        </authorList>
    </citation>
    <scope>IDENTIFICATION</scope>
</reference>
<dbReference type="Ensembl" id="ENSPSIT00000016449.1">
    <property type="protein sequence ID" value="ENSPSIP00000016373.1"/>
    <property type="gene ID" value="ENSPSIG00000014602.1"/>
</dbReference>
<protein>
    <submittedName>
        <fullName evidence="2">Uncharacterized protein</fullName>
    </submittedName>
</protein>
<feature type="region of interest" description="Disordered" evidence="1">
    <location>
        <begin position="1"/>
        <end position="29"/>
    </location>
</feature>
<dbReference type="EMBL" id="AGCU01126193">
    <property type="status" value="NOT_ANNOTATED_CDS"/>
    <property type="molecule type" value="Genomic_DNA"/>
</dbReference>
<dbReference type="EMBL" id="AGCU01126192">
    <property type="status" value="NOT_ANNOTATED_CDS"/>
    <property type="molecule type" value="Genomic_DNA"/>
</dbReference>
<feature type="compositionally biased region" description="Basic and acidic residues" evidence="1">
    <location>
        <begin position="13"/>
        <end position="29"/>
    </location>
</feature>
<dbReference type="EMBL" id="AGCU01126191">
    <property type="status" value="NOT_ANNOTATED_CDS"/>
    <property type="molecule type" value="Genomic_DNA"/>
</dbReference>
<dbReference type="AlphaFoldDB" id="K7G7W2"/>
<reference evidence="3" key="1">
    <citation type="submission" date="2011-10" db="EMBL/GenBank/DDBJ databases">
        <authorList>
            <consortium name="Soft-shell Turtle Genome Consortium"/>
        </authorList>
    </citation>
    <scope>NUCLEOTIDE SEQUENCE [LARGE SCALE GENOMIC DNA]</scope>
    <source>
        <strain evidence="3">Daiwa-1</strain>
    </source>
</reference>
<accession>K7G7W2</accession>
<organism evidence="2 3">
    <name type="scientific">Pelodiscus sinensis</name>
    <name type="common">Chinese softshell turtle</name>
    <name type="synonym">Trionyx sinensis</name>
    <dbReference type="NCBI Taxonomy" id="13735"/>
    <lineage>
        <taxon>Eukaryota</taxon>
        <taxon>Metazoa</taxon>
        <taxon>Chordata</taxon>
        <taxon>Craniata</taxon>
        <taxon>Vertebrata</taxon>
        <taxon>Euteleostomi</taxon>
        <taxon>Archelosauria</taxon>
        <taxon>Testudinata</taxon>
        <taxon>Testudines</taxon>
        <taxon>Cryptodira</taxon>
        <taxon>Trionychia</taxon>
        <taxon>Trionychidae</taxon>
        <taxon>Pelodiscus</taxon>
    </lineage>
</organism>
<dbReference type="EMBL" id="AGCU01126194">
    <property type="status" value="NOT_ANNOTATED_CDS"/>
    <property type="molecule type" value="Genomic_DNA"/>
</dbReference>
<dbReference type="PANTHER" id="PTHR28660">
    <property type="entry name" value="COILED-COIL DOMAIN-CONTAINING PROTEIN 73"/>
    <property type="match status" value="1"/>
</dbReference>
<dbReference type="Pfam" id="PF15818">
    <property type="entry name" value="CCDC73"/>
    <property type="match status" value="1"/>
</dbReference>
<proteinExistence type="predicted"/>
<dbReference type="InterPro" id="IPR031650">
    <property type="entry name" value="CCDC73"/>
</dbReference>
<dbReference type="GeneTree" id="ENSGT00390000013482"/>
<dbReference type="eggNOG" id="ENOG502QQG1">
    <property type="taxonomic scope" value="Eukaryota"/>
</dbReference>
<keyword evidence="3" id="KW-1185">Reference proteome</keyword>
<sequence length="692" mass="78014">MLPIAGTPNQREQTLERDNELQREKAKENEEKFLNLQNEYEKALRTWKIDEEDLRREVDTIKNELVSLNETYAHLQDFYLPQKDQHTEQEENLENGQEQLKGNKIQTSQKENEYMQSTIKNYCISGHEEDDNIEIKNIVGCSSDTDKVQTEQSNGTGCIEETYNIVTKDLQLPKNNKDEVHVASPCKEKQKEASPAKTLCTDIDLITHEQTTELCVAECKKIGKTGQIISEINYASAELKLQDRSCALIKLPANTRKMLLDNTEELDVCSMDAGPQRDSSKHSFFNASDKFIYNASDKSDATEDGKGIFINEAPSKDSRQVICIEDSPGTEKTADNNQTKTEFNIAILSQVTESNHAKFQKCDLQESNDTLDNKHGKTEQVHLLNQSTSSIFSGIFLFKEIHIDIQEKHNSDTARNTNGNCALNSTCNSGPPVLPTTFCSNESVNTDNTKENNTSISQLENISSSTEKTDKWIHLNDMHSMQSEQDISGQTESNINTYVCTDVILPLKTENICISQTIPQKQTVRNKITTDKQMPHGKVYVNAFQIPKIKDGLVINDNPKENTLLREKRELLNSPVPGEKIADDRLEESCSSLIRTSGDLVTRSGRSSFDLATSDKKTEKAPVNLSFSDLSPWLRINQVESQTMWASTSERPFHLKEKLLCVPENKKNLSKKEGQNLSMNVVMKETGLARGL</sequence>